<dbReference type="Pfam" id="PF03706">
    <property type="entry name" value="LPG_synthase_TM"/>
    <property type="match status" value="1"/>
</dbReference>
<organism evidence="8 9">
    <name type="scientific">Haloarcula marismortui (strain ATCC 43049 / DSM 3752 / JCM 8966 / VKM B-1809)</name>
    <name type="common">Halobacterium marismortui</name>
    <dbReference type="NCBI Taxonomy" id="272569"/>
    <lineage>
        <taxon>Archaea</taxon>
        <taxon>Methanobacteriati</taxon>
        <taxon>Methanobacteriota</taxon>
        <taxon>Stenosarchaea group</taxon>
        <taxon>Halobacteria</taxon>
        <taxon>Halobacteriales</taxon>
        <taxon>Haloarculaceae</taxon>
        <taxon>Haloarcula</taxon>
    </lineage>
</organism>
<feature type="transmembrane region" description="Helical" evidence="7">
    <location>
        <begin position="12"/>
        <end position="33"/>
    </location>
</feature>
<dbReference type="eggNOG" id="arCOG00899">
    <property type="taxonomic scope" value="Archaea"/>
</dbReference>
<dbReference type="STRING" id="272569.rrnAC0938"/>
<evidence type="ECO:0000313" key="9">
    <source>
        <dbReference type="Proteomes" id="UP000001169"/>
    </source>
</evidence>
<evidence type="ECO:0000256" key="4">
    <source>
        <dbReference type="ARBA" id="ARBA00022692"/>
    </source>
</evidence>
<evidence type="ECO:0000256" key="2">
    <source>
        <dbReference type="ARBA" id="ARBA00011061"/>
    </source>
</evidence>
<dbReference type="HOGENOM" id="CLU_1212590_0_0_2"/>
<evidence type="ECO:0000256" key="7">
    <source>
        <dbReference type="SAM" id="Phobius"/>
    </source>
</evidence>
<name>Q5V3J1_HALMA</name>
<dbReference type="EnsemblBacteria" id="AAV45911">
    <property type="protein sequence ID" value="AAV45911"/>
    <property type="gene ID" value="rrnAC0938"/>
</dbReference>
<evidence type="ECO:0000313" key="8">
    <source>
        <dbReference type="EMBL" id="AAV45911.1"/>
    </source>
</evidence>
<protein>
    <recommendedName>
        <fullName evidence="10">Flippase-like domain-containing protein</fullName>
    </recommendedName>
</protein>
<evidence type="ECO:0000256" key="3">
    <source>
        <dbReference type="ARBA" id="ARBA00022475"/>
    </source>
</evidence>
<feature type="transmembrane region" description="Helical" evidence="7">
    <location>
        <begin position="40"/>
        <end position="63"/>
    </location>
</feature>
<dbReference type="PANTHER" id="PTHR39087">
    <property type="entry name" value="UPF0104 MEMBRANE PROTEIN MJ1595"/>
    <property type="match status" value="1"/>
</dbReference>
<reference evidence="8 9" key="1">
    <citation type="journal article" date="2004" name="Genome Res.">
        <title>Genome sequence of Haloarcula marismortui: a halophilic archaeon from the Dead Sea.</title>
        <authorList>
            <person name="Baliga N.S."/>
            <person name="Bonneau R."/>
            <person name="Facciotti M.T."/>
            <person name="Pan M."/>
            <person name="Glusman G."/>
            <person name="Deutsch E.W."/>
            <person name="Shannon P."/>
            <person name="Chiu Y."/>
            <person name="Weng R.S."/>
            <person name="Gan R.R."/>
            <person name="Hung P."/>
            <person name="Date S.V."/>
            <person name="Marcotte E."/>
            <person name="Hood L."/>
            <person name="Ng W.V."/>
        </authorList>
    </citation>
    <scope>NUCLEOTIDE SEQUENCE [LARGE SCALE GENOMIC DNA]</scope>
    <source>
        <strain evidence="9">ATCC 43049 / DSM 3752 / JCM 8966 / VKM B-1809</strain>
    </source>
</reference>
<feature type="transmembrane region" description="Helical" evidence="7">
    <location>
        <begin position="180"/>
        <end position="200"/>
    </location>
</feature>
<dbReference type="EMBL" id="AY596297">
    <property type="protein sequence ID" value="AAV45911.1"/>
    <property type="molecule type" value="Genomic_DNA"/>
</dbReference>
<dbReference type="PATRIC" id="fig|272569.17.peg.1671"/>
<dbReference type="InterPro" id="IPR022791">
    <property type="entry name" value="L-PG_synthase/AglD"/>
</dbReference>
<keyword evidence="6 7" id="KW-0472">Membrane</keyword>
<keyword evidence="4 7" id="KW-0812">Transmembrane</keyword>
<sequence>MAYSDAAAASALHTSIFALYYGVAATAGLILAIPLLRVELILLLALATSLYFAAGLAILFGGLNLSYLDRLIGWLSGVAVRVPRFGEGLAARLDGLLEFTDSSTTTFRSLASEPAVWLRYAVGWAVDLVLAPGVRVGLLLGSFGVAFEPLVALPLYLLVAYTVTLLPLTPGGIGITEATATAVFVALGIPAEVIIPIIFVDRFLSIYLPSLAGWYPSVRLDVASLTTE</sequence>
<keyword evidence="5 7" id="KW-1133">Transmembrane helix</keyword>
<proteinExistence type="inferred from homology"/>
<comment type="similarity">
    <text evidence="2">Belongs to the UPF0104 family.</text>
</comment>
<evidence type="ECO:0008006" key="10">
    <source>
        <dbReference type="Google" id="ProtNLM"/>
    </source>
</evidence>
<feature type="transmembrane region" description="Helical" evidence="7">
    <location>
        <begin position="150"/>
        <end position="168"/>
    </location>
</feature>
<dbReference type="AlphaFoldDB" id="Q5V3J1"/>
<dbReference type="PANTHER" id="PTHR39087:SF2">
    <property type="entry name" value="UPF0104 MEMBRANE PROTEIN MJ1595"/>
    <property type="match status" value="1"/>
</dbReference>
<evidence type="ECO:0000256" key="1">
    <source>
        <dbReference type="ARBA" id="ARBA00004651"/>
    </source>
</evidence>
<dbReference type="PaxDb" id="272569-rrnAC0938"/>
<evidence type="ECO:0000256" key="5">
    <source>
        <dbReference type="ARBA" id="ARBA00022989"/>
    </source>
</evidence>
<dbReference type="NCBIfam" id="TIGR00374">
    <property type="entry name" value="flippase-like domain"/>
    <property type="match status" value="1"/>
</dbReference>
<gene>
    <name evidence="8" type="ordered locus">rrnAC0938</name>
</gene>
<dbReference type="Proteomes" id="UP000001169">
    <property type="component" value="Chromosome I"/>
</dbReference>
<dbReference type="GO" id="GO:0005886">
    <property type="term" value="C:plasma membrane"/>
    <property type="evidence" value="ECO:0007669"/>
    <property type="project" value="UniProtKB-SubCell"/>
</dbReference>
<feature type="transmembrane region" description="Helical" evidence="7">
    <location>
        <begin position="117"/>
        <end position="138"/>
    </location>
</feature>
<evidence type="ECO:0000256" key="6">
    <source>
        <dbReference type="ARBA" id="ARBA00023136"/>
    </source>
</evidence>
<accession>Q5V3J1</accession>
<dbReference type="KEGG" id="hma:rrnAC0938"/>
<keyword evidence="3" id="KW-1003">Cell membrane</keyword>
<comment type="subcellular location">
    <subcellularLocation>
        <location evidence="1">Cell membrane</location>
        <topology evidence="1">Multi-pass membrane protein</topology>
    </subcellularLocation>
</comment>
<keyword evidence="9" id="KW-1185">Reference proteome</keyword>